<dbReference type="NCBIfam" id="TIGR00996">
    <property type="entry name" value="Mtu_fam_mce"/>
    <property type="match status" value="1"/>
</dbReference>
<evidence type="ECO:0000313" key="4">
    <source>
        <dbReference type="EMBL" id="WXG67101.1"/>
    </source>
</evidence>
<evidence type="ECO:0000259" key="2">
    <source>
        <dbReference type="Pfam" id="PF02470"/>
    </source>
</evidence>
<dbReference type="InterPro" id="IPR005693">
    <property type="entry name" value="Mce"/>
</dbReference>
<dbReference type="EMBL" id="CP147846">
    <property type="protein sequence ID" value="WXG67101.1"/>
    <property type="molecule type" value="Genomic_DNA"/>
</dbReference>
<reference evidence="4 5" key="1">
    <citation type="submission" date="2024-03" db="EMBL/GenBank/DDBJ databases">
        <title>Natural products discovery in diverse microorganisms through a two-stage MS feature dereplication strategy.</title>
        <authorList>
            <person name="Zhang R."/>
        </authorList>
    </citation>
    <scope>NUCLEOTIDE SEQUENCE [LARGE SCALE GENOMIC DNA]</scope>
    <source>
        <strain evidence="4 5">18930</strain>
    </source>
</reference>
<dbReference type="PANTHER" id="PTHR33371">
    <property type="entry name" value="INTERMEMBRANE PHOSPHOLIPID TRANSPORT SYSTEM BINDING PROTEIN MLAD-RELATED"/>
    <property type="match status" value="1"/>
</dbReference>
<dbReference type="Proteomes" id="UP001432000">
    <property type="component" value="Chromosome"/>
</dbReference>
<dbReference type="RefSeq" id="WP_338886525.1">
    <property type="nucleotide sequence ID" value="NZ_CP147846.1"/>
</dbReference>
<accession>A0ABZ2PL36</accession>
<feature type="domain" description="Mce/MlaD" evidence="2">
    <location>
        <begin position="36"/>
        <end position="108"/>
    </location>
</feature>
<dbReference type="InterPro" id="IPR003399">
    <property type="entry name" value="Mce/MlaD"/>
</dbReference>
<feature type="chain" id="PRO_5045585436" evidence="1">
    <location>
        <begin position="25"/>
        <end position="368"/>
    </location>
</feature>
<keyword evidence="5" id="KW-1185">Reference proteome</keyword>
<evidence type="ECO:0000259" key="3">
    <source>
        <dbReference type="Pfam" id="PF11887"/>
    </source>
</evidence>
<sequence length="368" mass="39042">MRKTVLLGVSVLGIVALTGGAASASGVIDFSTRTSAVCAEFTDAVGLYEGNSVTMLGVVVGTVEQIESSGDAVVVTMDVDDSVRLPADVGAVTLSSSIVTDRRVEFTAPYRQGPEFDRTSCIPLDRTRTPLGISDTLDAVTELASDLLGPADATGAREDILGDTLRSVDGSFRGSGAQLNAALKQLAELVGEPADRDTTVRRLIDNLDGLIDTFAVSWPDVAKLLDNLKAGMITLSEFTQAFGGAVLLTVDFIPPLVRTIAKYDDKVYGLADQLIPVVDVALGRIGDIKDILEQVPTVSDNLTTMYDSDLQSGRLIYRPPQFEIDTNSPNEICALLNKYSPTCSANQQRGDVIDVGLVQLILGSAGWR</sequence>
<keyword evidence="1" id="KW-0732">Signal</keyword>
<dbReference type="Pfam" id="PF11887">
    <property type="entry name" value="Mce4_CUP1"/>
    <property type="match status" value="1"/>
</dbReference>
<organism evidence="4 5">
    <name type="scientific">Rhodococcus sovatensis</name>
    <dbReference type="NCBI Taxonomy" id="1805840"/>
    <lineage>
        <taxon>Bacteria</taxon>
        <taxon>Bacillati</taxon>
        <taxon>Actinomycetota</taxon>
        <taxon>Actinomycetes</taxon>
        <taxon>Mycobacteriales</taxon>
        <taxon>Nocardiaceae</taxon>
        <taxon>Rhodococcus</taxon>
    </lineage>
</organism>
<evidence type="ECO:0000256" key="1">
    <source>
        <dbReference type="SAM" id="SignalP"/>
    </source>
</evidence>
<gene>
    <name evidence="4" type="ORF">WDS16_17790</name>
</gene>
<dbReference type="InterPro" id="IPR052336">
    <property type="entry name" value="MlaD_Phospholipid_Transporter"/>
</dbReference>
<dbReference type="InterPro" id="IPR024516">
    <property type="entry name" value="Mce_C"/>
</dbReference>
<proteinExistence type="predicted"/>
<dbReference type="Pfam" id="PF02470">
    <property type="entry name" value="MlaD"/>
    <property type="match status" value="1"/>
</dbReference>
<feature type="domain" description="Mammalian cell entry C-terminal" evidence="3">
    <location>
        <begin position="161"/>
        <end position="306"/>
    </location>
</feature>
<dbReference type="PANTHER" id="PTHR33371:SF4">
    <property type="entry name" value="INTERMEMBRANE PHOSPHOLIPID TRANSPORT SYSTEM BINDING PROTEIN MLAD"/>
    <property type="match status" value="1"/>
</dbReference>
<name>A0ABZ2PL36_9NOCA</name>
<evidence type="ECO:0000313" key="5">
    <source>
        <dbReference type="Proteomes" id="UP001432000"/>
    </source>
</evidence>
<protein>
    <submittedName>
        <fullName evidence="4">MCE family protein</fullName>
    </submittedName>
</protein>
<feature type="signal peptide" evidence="1">
    <location>
        <begin position="1"/>
        <end position="24"/>
    </location>
</feature>